<dbReference type="RefSeq" id="WP_379903021.1">
    <property type="nucleotide sequence ID" value="NZ_JBHRTR010000031.1"/>
</dbReference>
<evidence type="ECO:0000313" key="4">
    <source>
        <dbReference type="Proteomes" id="UP001595528"/>
    </source>
</evidence>
<dbReference type="PANTHER" id="PTHR43798:SF31">
    <property type="entry name" value="AB HYDROLASE SUPERFAMILY PROTEIN YCLE"/>
    <property type="match status" value="1"/>
</dbReference>
<dbReference type="Gene3D" id="3.40.50.1820">
    <property type="entry name" value="alpha/beta hydrolase"/>
    <property type="match status" value="1"/>
</dbReference>
<dbReference type="InterPro" id="IPR029058">
    <property type="entry name" value="AB_hydrolase_fold"/>
</dbReference>
<reference evidence="4" key="1">
    <citation type="journal article" date="2019" name="Int. J. Syst. Evol. Microbiol.">
        <title>The Global Catalogue of Microorganisms (GCM) 10K type strain sequencing project: providing services to taxonomists for standard genome sequencing and annotation.</title>
        <authorList>
            <consortium name="The Broad Institute Genomics Platform"/>
            <consortium name="The Broad Institute Genome Sequencing Center for Infectious Disease"/>
            <person name="Wu L."/>
            <person name="Ma J."/>
        </authorList>
    </citation>
    <scope>NUCLEOTIDE SEQUENCE [LARGE SCALE GENOMIC DNA]</scope>
    <source>
        <strain evidence="4">KCTC 42964</strain>
    </source>
</reference>
<sequence length="301" mass="32160">MSEDFRELRFRAQDDVEIFVRDYGDPDSAHVPALCLSGLTRNSKDFRDLAPHLAANGRRVLAMDYRGRGQSGYDPNWRNYTPQAYVADVLQLLAVAGLHRVGVVGTSLGGLVAMGLGAAQPASLAGVVLNDIGPEIAASGAGRIADYVGKPVVLSDLAAGAALQKESYTAAYPDLDDAGWLWMAEGTYRQRPDGQVELDYDLKLGDAVRESVKGGSPNLWPLFDALAHVPVLVIRGALSDVLSAETLTQMQTRRQEQGLPLETVVLANRGHVPLLNEAPALDAIDRFFAGLDTGHQSGSAG</sequence>
<dbReference type="SUPFAM" id="SSF53474">
    <property type="entry name" value="alpha/beta-Hydrolases"/>
    <property type="match status" value="1"/>
</dbReference>
<dbReference type="InterPro" id="IPR000073">
    <property type="entry name" value="AB_hydrolase_1"/>
</dbReference>
<comment type="caution">
    <text evidence="3">The sequence shown here is derived from an EMBL/GenBank/DDBJ whole genome shotgun (WGS) entry which is preliminary data.</text>
</comment>
<name>A0ABV7L390_9PROT</name>
<dbReference type="PRINTS" id="PR00111">
    <property type="entry name" value="ABHYDROLASE"/>
</dbReference>
<feature type="domain" description="AB hydrolase-1" evidence="2">
    <location>
        <begin position="34"/>
        <end position="279"/>
    </location>
</feature>
<keyword evidence="1 3" id="KW-0378">Hydrolase</keyword>
<keyword evidence="4" id="KW-1185">Reference proteome</keyword>
<dbReference type="Proteomes" id="UP001595528">
    <property type="component" value="Unassembled WGS sequence"/>
</dbReference>
<evidence type="ECO:0000313" key="3">
    <source>
        <dbReference type="EMBL" id="MFC3229118.1"/>
    </source>
</evidence>
<proteinExistence type="predicted"/>
<organism evidence="3 4">
    <name type="scientific">Marinibaculum pumilum</name>
    <dbReference type="NCBI Taxonomy" id="1766165"/>
    <lineage>
        <taxon>Bacteria</taxon>
        <taxon>Pseudomonadati</taxon>
        <taxon>Pseudomonadota</taxon>
        <taxon>Alphaproteobacteria</taxon>
        <taxon>Rhodospirillales</taxon>
        <taxon>Rhodospirillaceae</taxon>
        <taxon>Marinibaculum</taxon>
    </lineage>
</organism>
<dbReference type="GO" id="GO:0016787">
    <property type="term" value="F:hydrolase activity"/>
    <property type="evidence" value="ECO:0007669"/>
    <property type="project" value="UniProtKB-KW"/>
</dbReference>
<dbReference type="InterPro" id="IPR050266">
    <property type="entry name" value="AB_hydrolase_sf"/>
</dbReference>
<evidence type="ECO:0000259" key="2">
    <source>
        <dbReference type="Pfam" id="PF12697"/>
    </source>
</evidence>
<dbReference type="PANTHER" id="PTHR43798">
    <property type="entry name" value="MONOACYLGLYCEROL LIPASE"/>
    <property type="match status" value="1"/>
</dbReference>
<evidence type="ECO:0000256" key="1">
    <source>
        <dbReference type="ARBA" id="ARBA00022801"/>
    </source>
</evidence>
<accession>A0ABV7L390</accession>
<gene>
    <name evidence="3" type="ORF">ACFOGJ_17865</name>
</gene>
<dbReference type="Pfam" id="PF12697">
    <property type="entry name" value="Abhydrolase_6"/>
    <property type="match status" value="1"/>
</dbReference>
<protein>
    <submittedName>
        <fullName evidence="3">Alpha/beta fold hydrolase</fullName>
    </submittedName>
</protein>
<dbReference type="EMBL" id="JBHRTR010000031">
    <property type="protein sequence ID" value="MFC3229118.1"/>
    <property type="molecule type" value="Genomic_DNA"/>
</dbReference>